<accession>A0A1H4IH57</accession>
<evidence type="ECO:0000259" key="1">
    <source>
        <dbReference type="PROSITE" id="PS51729"/>
    </source>
</evidence>
<gene>
    <name evidence="2" type="ORF">SAMN04490239_0697</name>
</gene>
<name>A0A1H4IH57_9NOCA</name>
<dbReference type="EMBL" id="FNSV01000004">
    <property type="protein sequence ID" value="SEB33310.1"/>
    <property type="molecule type" value="Genomic_DNA"/>
</dbReference>
<evidence type="ECO:0000313" key="2">
    <source>
        <dbReference type="EMBL" id="SEB33310.1"/>
    </source>
</evidence>
<dbReference type="InterPro" id="IPR031165">
    <property type="entry name" value="GNAT_YJDJ"/>
</dbReference>
<dbReference type="Gene3D" id="3.40.630.30">
    <property type="match status" value="1"/>
</dbReference>
<sequence>MTNTTERGNARRLQTDSTTGRRVLRILSGAVRAGVRMMRAAAAAALDVARHLYPEPLTTADGYPSLTGALTPAADLRRDAVNRTATIAAVLDNPARDRFDLWVGDELVGVLGYLNEHDIAAQEPSDRRGVAFMHTIIAEDWARQGLAAFLVREAYNHARTRNWTVRLVCSYARSLALDHQAHEVQA</sequence>
<dbReference type="InterPro" id="IPR016181">
    <property type="entry name" value="Acyl_CoA_acyltransferase"/>
</dbReference>
<keyword evidence="3" id="KW-1185">Reference proteome</keyword>
<dbReference type="SUPFAM" id="SSF55729">
    <property type="entry name" value="Acyl-CoA N-acyltransferases (Nat)"/>
    <property type="match status" value="1"/>
</dbReference>
<dbReference type="Proteomes" id="UP000183561">
    <property type="component" value="Unassembled WGS sequence"/>
</dbReference>
<dbReference type="PROSITE" id="PS51729">
    <property type="entry name" value="GNAT_YJDJ"/>
    <property type="match status" value="1"/>
</dbReference>
<protein>
    <recommendedName>
        <fullName evidence="1">N-acetyltransferase domain-containing protein</fullName>
    </recommendedName>
</protein>
<proteinExistence type="predicted"/>
<reference evidence="3" key="1">
    <citation type="submission" date="2016-10" db="EMBL/GenBank/DDBJ databases">
        <authorList>
            <person name="Varghese N."/>
            <person name="Submissions S."/>
        </authorList>
    </citation>
    <scope>NUCLEOTIDE SEQUENCE [LARGE SCALE GENOMIC DNA]</scope>
    <source>
        <strain evidence="3">DSM 44498</strain>
    </source>
</reference>
<evidence type="ECO:0000313" key="3">
    <source>
        <dbReference type="Proteomes" id="UP000183561"/>
    </source>
</evidence>
<organism evidence="2 3">
    <name type="scientific">Rhodococcus koreensis</name>
    <dbReference type="NCBI Taxonomy" id="99653"/>
    <lineage>
        <taxon>Bacteria</taxon>
        <taxon>Bacillati</taxon>
        <taxon>Actinomycetota</taxon>
        <taxon>Actinomycetes</taxon>
        <taxon>Mycobacteriales</taxon>
        <taxon>Nocardiaceae</taxon>
        <taxon>Rhodococcus</taxon>
    </lineage>
</organism>
<dbReference type="Pfam" id="PF14542">
    <property type="entry name" value="Acetyltransf_CG"/>
    <property type="match status" value="1"/>
</dbReference>
<feature type="domain" description="N-acetyltransferase" evidence="1">
    <location>
        <begin position="91"/>
        <end position="186"/>
    </location>
</feature>
<dbReference type="AlphaFoldDB" id="A0A1H4IH57"/>